<evidence type="ECO:0000259" key="12">
    <source>
        <dbReference type="PROSITE" id="PS50287"/>
    </source>
</evidence>
<dbReference type="PANTHER" id="PTHR19331:SF22">
    <property type="entry name" value="DELETED IN MALIGNANT BRAIN TUMORS 1 PROTEIN"/>
    <property type="match status" value="1"/>
</dbReference>
<keyword evidence="5" id="KW-0732">Signal</keyword>
<dbReference type="Pfam" id="PF00530">
    <property type="entry name" value="SRCR"/>
    <property type="match status" value="3"/>
</dbReference>
<organism evidence="13 14">
    <name type="scientific">Diceros bicornis minor</name>
    <name type="common">South-central black rhinoceros</name>
    <dbReference type="NCBI Taxonomy" id="77932"/>
    <lineage>
        <taxon>Eukaryota</taxon>
        <taxon>Metazoa</taxon>
        <taxon>Chordata</taxon>
        <taxon>Craniata</taxon>
        <taxon>Vertebrata</taxon>
        <taxon>Euteleostomi</taxon>
        <taxon>Mammalia</taxon>
        <taxon>Eutheria</taxon>
        <taxon>Laurasiatheria</taxon>
        <taxon>Perissodactyla</taxon>
        <taxon>Rhinocerotidae</taxon>
        <taxon>Diceros</taxon>
    </lineage>
</organism>
<evidence type="ECO:0000256" key="11">
    <source>
        <dbReference type="PROSITE-ProRule" id="PRU00196"/>
    </source>
</evidence>
<dbReference type="FunFam" id="3.10.250.10:FF:000016">
    <property type="entry name" value="Scavenger receptor cysteine-rich protein type 12"/>
    <property type="match status" value="1"/>
</dbReference>
<keyword evidence="6" id="KW-0677">Repeat</keyword>
<comment type="subcellular location">
    <subcellularLocation>
        <location evidence="1">Membrane</location>
        <topology evidence="1">Single-pass membrane protein</topology>
    </subcellularLocation>
    <subcellularLocation>
        <location evidence="2">Secreted</location>
    </subcellularLocation>
</comment>
<feature type="domain" description="SRCR" evidence="12">
    <location>
        <begin position="228"/>
        <end position="312"/>
    </location>
</feature>
<dbReference type="EMBL" id="JACDTQ010002619">
    <property type="protein sequence ID" value="KAF5916901.1"/>
    <property type="molecule type" value="Genomic_DNA"/>
</dbReference>
<evidence type="ECO:0000256" key="10">
    <source>
        <dbReference type="ARBA" id="ARBA00023180"/>
    </source>
</evidence>
<feature type="non-terminal residue" evidence="13">
    <location>
        <position position="490"/>
    </location>
</feature>
<evidence type="ECO:0000256" key="4">
    <source>
        <dbReference type="ARBA" id="ARBA00022692"/>
    </source>
</evidence>
<reference evidence="13 14" key="1">
    <citation type="journal article" date="2020" name="Mol. Biol. Evol.">
        <title>Interspecific Gene Flow and the Evolution of Specialization in Black and White Rhinoceros.</title>
        <authorList>
            <person name="Moodley Y."/>
            <person name="Westbury M.V."/>
            <person name="Russo I.M."/>
            <person name="Gopalakrishnan S."/>
            <person name="Rakotoarivelo A."/>
            <person name="Olsen R.A."/>
            <person name="Prost S."/>
            <person name="Tunstall T."/>
            <person name="Ryder O.A."/>
            <person name="Dalen L."/>
            <person name="Bruford M.W."/>
        </authorList>
    </citation>
    <scope>NUCLEOTIDE SEQUENCE [LARGE SCALE GENOMIC DNA]</scope>
    <source>
        <strain evidence="13">SBR-YM</strain>
        <tissue evidence="13">Skin</tissue>
    </source>
</reference>
<evidence type="ECO:0000256" key="3">
    <source>
        <dbReference type="ARBA" id="ARBA00022525"/>
    </source>
</evidence>
<dbReference type="FunFam" id="3.10.250.10:FF:000009">
    <property type="entry name" value="WC1"/>
    <property type="match status" value="2"/>
</dbReference>
<dbReference type="PROSITE" id="PS50287">
    <property type="entry name" value="SRCR_2"/>
    <property type="match status" value="4"/>
</dbReference>
<dbReference type="Gene3D" id="3.10.250.10">
    <property type="entry name" value="SRCR-like domain"/>
    <property type="match status" value="4"/>
</dbReference>
<dbReference type="GO" id="GO:0016020">
    <property type="term" value="C:membrane"/>
    <property type="evidence" value="ECO:0007669"/>
    <property type="project" value="UniProtKB-SubCell"/>
</dbReference>
<comment type="caution">
    <text evidence="11">Lacks conserved residue(s) required for the propagation of feature annotation.</text>
</comment>
<accession>A0A7J7EMN6</accession>
<evidence type="ECO:0000256" key="5">
    <source>
        <dbReference type="ARBA" id="ARBA00022729"/>
    </source>
</evidence>
<dbReference type="Proteomes" id="UP000551758">
    <property type="component" value="Unassembled WGS sequence"/>
</dbReference>
<feature type="domain" description="SRCR" evidence="12">
    <location>
        <begin position="354"/>
        <end position="463"/>
    </location>
</feature>
<keyword evidence="3" id="KW-0964">Secreted</keyword>
<evidence type="ECO:0000313" key="13">
    <source>
        <dbReference type="EMBL" id="KAF5916901.1"/>
    </source>
</evidence>
<gene>
    <name evidence="13" type="ORF">HPG69_009559</name>
</gene>
<protein>
    <recommendedName>
        <fullName evidence="12">SRCR domain-containing protein</fullName>
    </recommendedName>
</protein>
<keyword evidence="9" id="KW-1015">Disulfide bond</keyword>
<feature type="domain" description="SRCR" evidence="12">
    <location>
        <begin position="117"/>
        <end position="194"/>
    </location>
</feature>
<evidence type="ECO:0000256" key="6">
    <source>
        <dbReference type="ARBA" id="ARBA00022737"/>
    </source>
</evidence>
<keyword evidence="8" id="KW-0472">Membrane</keyword>
<keyword evidence="14" id="KW-1185">Reference proteome</keyword>
<comment type="caution">
    <text evidence="13">The sequence shown here is derived from an EMBL/GenBank/DDBJ whole genome shotgun (WGS) entry which is preliminary data.</text>
</comment>
<proteinExistence type="predicted"/>
<dbReference type="PRINTS" id="PR00258">
    <property type="entry name" value="SPERACTRCPTR"/>
</dbReference>
<evidence type="ECO:0000256" key="1">
    <source>
        <dbReference type="ARBA" id="ARBA00004167"/>
    </source>
</evidence>
<dbReference type="SMART" id="SM00202">
    <property type="entry name" value="SR"/>
    <property type="match status" value="3"/>
</dbReference>
<evidence type="ECO:0000256" key="8">
    <source>
        <dbReference type="ARBA" id="ARBA00023136"/>
    </source>
</evidence>
<evidence type="ECO:0000256" key="2">
    <source>
        <dbReference type="ARBA" id="ARBA00004613"/>
    </source>
</evidence>
<evidence type="ECO:0000256" key="7">
    <source>
        <dbReference type="ARBA" id="ARBA00022989"/>
    </source>
</evidence>
<evidence type="ECO:0000256" key="9">
    <source>
        <dbReference type="ARBA" id="ARBA00023157"/>
    </source>
</evidence>
<dbReference type="AlphaFoldDB" id="A0A7J7EMN6"/>
<dbReference type="InterPro" id="IPR036772">
    <property type="entry name" value="SRCR-like_dom_sf"/>
</dbReference>
<keyword evidence="7" id="KW-1133">Transmembrane helix</keyword>
<evidence type="ECO:0000313" key="14">
    <source>
        <dbReference type="Proteomes" id="UP000551758"/>
    </source>
</evidence>
<name>A0A7J7EMN6_DICBM</name>
<keyword evidence="10" id="KW-0325">Glycoprotein</keyword>
<dbReference type="InterPro" id="IPR001190">
    <property type="entry name" value="SRCR"/>
</dbReference>
<dbReference type="PANTHER" id="PTHR19331">
    <property type="entry name" value="SCAVENGER RECEPTOR DOMAIN-CONTAINING"/>
    <property type="match status" value="1"/>
</dbReference>
<keyword evidence="4" id="KW-0812">Transmembrane</keyword>
<feature type="domain" description="SRCR" evidence="12">
    <location>
        <begin position="26"/>
        <end position="121"/>
    </location>
</feature>
<dbReference type="SUPFAM" id="SSF56487">
    <property type="entry name" value="SRCR-like"/>
    <property type="match status" value="4"/>
</dbReference>
<sequence length="490" mass="51040">MVTLVGLLTGPPPSLLVRRTSAGLALRLVNGGGRCQGRVEVLYRGSWGTVCDDNWDTNDANVVCRQLDCGPALSAPGSARFGQGSGPILLDDGQVEVLYQGYWGTVCDDSWDAHDADVVCRQLGCGHSVLALGGACFGHGSGNILLGTVYCSAWEPYLSTVPTAGGTTMSVATGKMPESCVQVLQTSPRAVTCATLRTGAPAVLNIMAHEHTSEMLCLPLGTELGLALRLVNGGDWCQGQVEVLYQGSWGTVSDDSWDINDINMVCRQLDCGPALQLGCGPALSAPGSARFGQGSGPIVLDDVGCSGHESYLIVSGSNTVPPDSVVVVNFMVACKGGRDGEDRAFHRVNAGLPLRLVNGGDRCQGRVDVLYQGYWGTMCDDSWDADVILWQLGCGHSALALGGARFGQGSGNVLLGPVYCPGWEAYLSTALTASGTTMNVATGKTPATCVQVVQTSPRAVTCATLRTGAPAILNITAHVHNALQFTCSTL</sequence>